<dbReference type="Proteomes" id="UP000315753">
    <property type="component" value="Unassembled WGS sequence"/>
</dbReference>
<keyword evidence="4 6" id="KW-1133">Transmembrane helix</keyword>
<keyword evidence="9" id="KW-1185">Reference proteome</keyword>
<feature type="transmembrane region" description="Helical" evidence="6">
    <location>
        <begin position="29"/>
        <end position="46"/>
    </location>
</feature>
<dbReference type="InterPro" id="IPR036259">
    <property type="entry name" value="MFS_trans_sf"/>
</dbReference>
<feature type="transmembrane region" description="Helical" evidence="6">
    <location>
        <begin position="5"/>
        <end position="23"/>
    </location>
</feature>
<feature type="transmembrane region" description="Helical" evidence="6">
    <location>
        <begin position="67"/>
        <end position="85"/>
    </location>
</feature>
<evidence type="ECO:0000256" key="6">
    <source>
        <dbReference type="SAM" id="Phobius"/>
    </source>
</evidence>
<dbReference type="GO" id="GO:0005886">
    <property type="term" value="C:plasma membrane"/>
    <property type="evidence" value="ECO:0007669"/>
    <property type="project" value="UniProtKB-SubCell"/>
</dbReference>
<evidence type="ECO:0000313" key="9">
    <source>
        <dbReference type="Proteomes" id="UP000315753"/>
    </source>
</evidence>
<accession>A0A540V0Y7</accession>
<dbReference type="Gene3D" id="1.20.1250.20">
    <property type="entry name" value="MFS general substrate transporter like domains"/>
    <property type="match status" value="1"/>
</dbReference>
<feature type="transmembrane region" description="Helical" evidence="6">
    <location>
        <begin position="91"/>
        <end position="113"/>
    </location>
</feature>
<dbReference type="InterPro" id="IPR052714">
    <property type="entry name" value="MFS_Exporter"/>
</dbReference>
<comment type="caution">
    <text evidence="8">The sequence shown here is derived from an EMBL/GenBank/DDBJ whole genome shotgun (WGS) entry which is preliminary data.</text>
</comment>
<name>A0A540V0Y7_9BACL</name>
<dbReference type="PROSITE" id="PS50850">
    <property type="entry name" value="MFS"/>
    <property type="match status" value="1"/>
</dbReference>
<reference evidence="8 9" key="1">
    <citation type="submission" date="2019-06" db="EMBL/GenBank/DDBJ databases">
        <title>Genome sequence of Ureibacillus terrenus.</title>
        <authorList>
            <person name="Maclea K.S."/>
            <person name="Simoes M."/>
        </authorList>
    </citation>
    <scope>NUCLEOTIDE SEQUENCE [LARGE SCALE GENOMIC DNA]</scope>
    <source>
        <strain evidence="8 9">ATCC BAA-384</strain>
    </source>
</reference>
<dbReference type="InterPro" id="IPR020846">
    <property type="entry name" value="MFS_dom"/>
</dbReference>
<organism evidence="8 9">
    <name type="scientific">Ureibacillus terrenus</name>
    <dbReference type="NCBI Taxonomy" id="118246"/>
    <lineage>
        <taxon>Bacteria</taxon>
        <taxon>Bacillati</taxon>
        <taxon>Bacillota</taxon>
        <taxon>Bacilli</taxon>
        <taxon>Bacillales</taxon>
        <taxon>Caryophanaceae</taxon>
        <taxon>Ureibacillus</taxon>
    </lineage>
</organism>
<dbReference type="SUPFAM" id="SSF103473">
    <property type="entry name" value="MFS general substrate transporter"/>
    <property type="match status" value="1"/>
</dbReference>
<keyword evidence="3 6" id="KW-0812">Transmembrane</keyword>
<dbReference type="Pfam" id="PF07690">
    <property type="entry name" value="MFS_1"/>
    <property type="match status" value="1"/>
</dbReference>
<dbReference type="OrthoDB" id="9793283at2"/>
<evidence type="ECO:0000256" key="2">
    <source>
        <dbReference type="ARBA" id="ARBA00022448"/>
    </source>
</evidence>
<dbReference type="AlphaFoldDB" id="A0A540V0Y7"/>
<dbReference type="GO" id="GO:0022857">
    <property type="term" value="F:transmembrane transporter activity"/>
    <property type="evidence" value="ECO:0007669"/>
    <property type="project" value="InterPro"/>
</dbReference>
<gene>
    <name evidence="8" type="ORF">FKZ59_10165</name>
</gene>
<feature type="transmembrane region" description="Helical" evidence="6">
    <location>
        <begin position="207"/>
        <end position="225"/>
    </location>
</feature>
<dbReference type="RefSeq" id="WP_141602651.1">
    <property type="nucleotide sequence ID" value="NZ_JARMSC010000022.1"/>
</dbReference>
<proteinExistence type="predicted"/>
<feature type="transmembrane region" description="Helical" evidence="6">
    <location>
        <begin position="330"/>
        <end position="350"/>
    </location>
</feature>
<sequence length="384" mass="41590">MRYLIYIIIFFSFFDLFTQLPVMSTFAESLGATAFITGLIVGMYSLTNTFGNIISGFWTDRSGSLPVLLFGLFATGISLFCYALVETPSVLLLIRFVHGFVGGFIVPAAFAFLSNITVKEKRGQGGAISGALIGIAAISGPAYSGILASKTNVPVIFITTGVCLLILGIVSLFVFKKSNPPSKTKKAVNEERIASFKFLRNIGVIKAYSGAFFLMFAQGAIAYLLPLRVQDLDFGAHITGTLLSTFGVVAVLIFLLPTNRLFDKVLPTFTLCIGAALMGLALLMLSAVEGIFWLYIAMAFYGAGFAFLFPSINSLMIDFTTDQERGKAYGYFYCFFSIGTVAGSTLLGWLNLGNQHGLVFTGIILLVFSIIMLGLREKHVEKNA</sequence>
<dbReference type="EMBL" id="VIGD01000012">
    <property type="protein sequence ID" value="TQE90409.1"/>
    <property type="molecule type" value="Genomic_DNA"/>
</dbReference>
<dbReference type="CDD" id="cd17325">
    <property type="entry name" value="MFS_MdtG_SLC18_like"/>
    <property type="match status" value="1"/>
</dbReference>
<dbReference type="InterPro" id="IPR011701">
    <property type="entry name" value="MFS"/>
</dbReference>
<evidence type="ECO:0000256" key="1">
    <source>
        <dbReference type="ARBA" id="ARBA00004651"/>
    </source>
</evidence>
<keyword evidence="2" id="KW-0813">Transport</keyword>
<protein>
    <submittedName>
        <fullName evidence="8">MFS transporter</fullName>
    </submittedName>
</protein>
<evidence type="ECO:0000256" key="4">
    <source>
        <dbReference type="ARBA" id="ARBA00022989"/>
    </source>
</evidence>
<dbReference type="PANTHER" id="PTHR23531:SF1">
    <property type="entry name" value="QUINOLENE RESISTANCE PROTEIN NORA"/>
    <property type="match status" value="1"/>
</dbReference>
<dbReference type="PANTHER" id="PTHR23531">
    <property type="entry name" value="QUINOLENE RESISTANCE PROTEIN NORA"/>
    <property type="match status" value="1"/>
</dbReference>
<evidence type="ECO:0000256" key="3">
    <source>
        <dbReference type="ARBA" id="ARBA00022692"/>
    </source>
</evidence>
<comment type="subcellular location">
    <subcellularLocation>
        <location evidence="1">Cell membrane</location>
        <topology evidence="1">Multi-pass membrane protein</topology>
    </subcellularLocation>
</comment>
<evidence type="ECO:0000259" key="7">
    <source>
        <dbReference type="PROSITE" id="PS50850"/>
    </source>
</evidence>
<keyword evidence="5 6" id="KW-0472">Membrane</keyword>
<feature type="transmembrane region" description="Helical" evidence="6">
    <location>
        <begin position="125"/>
        <end position="143"/>
    </location>
</feature>
<feature type="transmembrane region" description="Helical" evidence="6">
    <location>
        <begin position="237"/>
        <end position="256"/>
    </location>
</feature>
<evidence type="ECO:0000256" key="5">
    <source>
        <dbReference type="ARBA" id="ARBA00023136"/>
    </source>
</evidence>
<feature type="transmembrane region" description="Helical" evidence="6">
    <location>
        <begin position="291"/>
        <end position="309"/>
    </location>
</feature>
<feature type="transmembrane region" description="Helical" evidence="6">
    <location>
        <begin position="155"/>
        <end position="175"/>
    </location>
</feature>
<evidence type="ECO:0000313" key="8">
    <source>
        <dbReference type="EMBL" id="TQE90409.1"/>
    </source>
</evidence>
<feature type="domain" description="Major facilitator superfamily (MFS) profile" evidence="7">
    <location>
        <begin position="1"/>
        <end position="380"/>
    </location>
</feature>
<feature type="transmembrane region" description="Helical" evidence="6">
    <location>
        <begin position="356"/>
        <end position="375"/>
    </location>
</feature>
<feature type="transmembrane region" description="Helical" evidence="6">
    <location>
        <begin position="265"/>
        <end position="285"/>
    </location>
</feature>